<evidence type="ECO:0000256" key="2">
    <source>
        <dbReference type="ARBA" id="ARBA00004123"/>
    </source>
</evidence>
<keyword evidence="8 14" id="KW-0788">Thiol protease</keyword>
<comment type="subcellular location">
    <subcellularLocation>
        <location evidence="2">Nucleus</location>
    </subcellularLocation>
</comment>
<keyword evidence="10" id="KW-0805">Transcription regulation</keyword>
<evidence type="ECO:0000313" key="17">
    <source>
        <dbReference type="Proteomes" id="UP000195602"/>
    </source>
</evidence>
<dbReference type="PANTHER" id="PTHR21646:SF33">
    <property type="entry name" value="UBIQUITIN CARBOXYL-TERMINAL HYDROLASE 22"/>
    <property type="match status" value="1"/>
</dbReference>
<evidence type="ECO:0000256" key="7">
    <source>
        <dbReference type="ARBA" id="ARBA00022801"/>
    </source>
</evidence>
<dbReference type="InterPro" id="IPR050185">
    <property type="entry name" value="Ub_carboxyl-term_hydrolase"/>
</dbReference>
<dbReference type="InterPro" id="IPR001394">
    <property type="entry name" value="Peptidase_C19_UCH"/>
</dbReference>
<dbReference type="InterPro" id="IPR028889">
    <property type="entry name" value="USP"/>
</dbReference>
<dbReference type="KEGG" id="clus:A9F13_18g00682"/>
<keyword evidence="5" id="KW-0863">Zinc-finger</keyword>
<evidence type="ECO:0000256" key="3">
    <source>
        <dbReference type="ARBA" id="ARBA00022670"/>
    </source>
</evidence>
<evidence type="ECO:0000256" key="1">
    <source>
        <dbReference type="ARBA" id="ARBA00000707"/>
    </source>
</evidence>
<dbReference type="Gene3D" id="3.30.40.10">
    <property type="entry name" value="Zinc/RING finger domain, C3HC4 (zinc finger)"/>
    <property type="match status" value="1"/>
</dbReference>
<dbReference type="PROSITE" id="PS00972">
    <property type="entry name" value="USP_1"/>
    <property type="match status" value="1"/>
</dbReference>
<evidence type="ECO:0000256" key="5">
    <source>
        <dbReference type="ARBA" id="ARBA00022771"/>
    </source>
</evidence>
<comment type="similarity">
    <text evidence="13">Belongs to the peptidase C19 family. UBP8 subfamily.</text>
</comment>
<dbReference type="GO" id="GO:0006508">
    <property type="term" value="P:proteolysis"/>
    <property type="evidence" value="ECO:0007669"/>
    <property type="project" value="UniProtKB-KW"/>
</dbReference>
<dbReference type="Gene3D" id="3.90.70.10">
    <property type="entry name" value="Cysteine proteinases"/>
    <property type="match status" value="1"/>
</dbReference>
<keyword evidence="7 14" id="KW-0378">Hydrolase</keyword>
<evidence type="ECO:0000256" key="4">
    <source>
        <dbReference type="ARBA" id="ARBA00022723"/>
    </source>
</evidence>
<dbReference type="Pfam" id="PF02148">
    <property type="entry name" value="zf-UBP"/>
    <property type="match status" value="1"/>
</dbReference>
<dbReference type="GO" id="GO:0016579">
    <property type="term" value="P:protein deubiquitination"/>
    <property type="evidence" value="ECO:0007669"/>
    <property type="project" value="InterPro"/>
</dbReference>
<keyword evidence="6 14" id="KW-0833">Ubl conjugation pathway</keyword>
<evidence type="ECO:0000313" key="16">
    <source>
        <dbReference type="EMBL" id="OVF06755.1"/>
    </source>
</evidence>
<dbReference type="InterPro" id="IPR001607">
    <property type="entry name" value="Znf_UBP"/>
</dbReference>
<dbReference type="PANTHER" id="PTHR21646">
    <property type="entry name" value="UBIQUITIN CARBOXYL-TERMINAL HYDROLASE"/>
    <property type="match status" value="1"/>
</dbReference>
<protein>
    <recommendedName>
        <fullName evidence="14">Ubiquitin carboxyl-terminal hydrolase</fullName>
        <ecNumber evidence="14">3.4.19.12</ecNumber>
    </recommendedName>
</protein>
<dbReference type="EC" id="3.4.19.12" evidence="14"/>
<comment type="caution">
    <text evidence="16">The sequence shown here is derived from an EMBL/GenBank/DDBJ whole genome shotgun (WGS) entry which is preliminary data.</text>
</comment>
<gene>
    <name evidence="16" type="ORF">A9F13_18g00682</name>
</gene>
<keyword evidence="11" id="KW-0804">Transcription</keyword>
<dbReference type="Proteomes" id="UP000195602">
    <property type="component" value="Unassembled WGS sequence"/>
</dbReference>
<accession>A0AA91T087</accession>
<dbReference type="AlphaFoldDB" id="A0AA91T087"/>
<dbReference type="EMBL" id="LYUB02000018">
    <property type="protein sequence ID" value="OVF06755.1"/>
    <property type="molecule type" value="Genomic_DNA"/>
</dbReference>
<sequence>MQQLTPPPDNYSHIASCTHLTQVLQSKAHDTVLDTYRQAVAISVAANPIARKHVIYSHKKDGRPVSPAEWAQYFSTLRCTECRGSSGQAMICLQCPHVGCYNHAKTHSSRGHRFAIDSANGLLHCFSCGDYVSHRALHTIRKSLISKKADKSDEAGAAKANGTSNGSADLAIADGAYTKPPASAVHGLRGIVNLGATCFMSCILQTLLHNPLVCRHFFNNDLHFFNCDSSSRYAAPSPQIDENSACMTCSLDAVFKEVYTSSARDGCGIATLLATAWYKNQSLAGFQEQDAHEFWQFLLGELHSDYERVAESAGLPQEPCRCVVHSTFAGQLESSVVCSACGAITRTVDPLMDLSLEISRLDGKATLYDCLDQFTRHEPLDAKYRCSSCREEAQAHRALRIKALPPVISIQLKRFKHTVGSDTASKIEARVDAPLFLNLSKYASQHDDDIDANKVYELFAVVNHVGSVSTGHYIALVKSSGGRWFKFDDSVISLVSHEEVQATNAYLLFYIAHAV</sequence>
<dbReference type="InterPro" id="IPR013083">
    <property type="entry name" value="Znf_RING/FYVE/PHD"/>
</dbReference>
<dbReference type="GO" id="GO:0004843">
    <property type="term" value="F:cysteine-type deubiquitinase activity"/>
    <property type="evidence" value="ECO:0007669"/>
    <property type="project" value="UniProtKB-UniRule"/>
</dbReference>
<evidence type="ECO:0000256" key="12">
    <source>
        <dbReference type="ARBA" id="ARBA00023242"/>
    </source>
</evidence>
<evidence type="ECO:0000256" key="10">
    <source>
        <dbReference type="ARBA" id="ARBA00023015"/>
    </source>
</evidence>
<proteinExistence type="inferred from homology"/>
<evidence type="ECO:0000259" key="15">
    <source>
        <dbReference type="PROSITE" id="PS50235"/>
    </source>
</evidence>
<keyword evidence="9" id="KW-0862">Zinc</keyword>
<dbReference type="GO" id="GO:0008270">
    <property type="term" value="F:zinc ion binding"/>
    <property type="evidence" value="ECO:0007669"/>
    <property type="project" value="UniProtKB-KW"/>
</dbReference>
<feature type="domain" description="USP" evidence="15">
    <location>
        <begin position="189"/>
        <end position="513"/>
    </location>
</feature>
<organism evidence="16 17">
    <name type="scientific">Clavispora lusitaniae</name>
    <name type="common">Candida lusitaniae</name>
    <dbReference type="NCBI Taxonomy" id="36911"/>
    <lineage>
        <taxon>Eukaryota</taxon>
        <taxon>Fungi</taxon>
        <taxon>Dikarya</taxon>
        <taxon>Ascomycota</taxon>
        <taxon>Saccharomycotina</taxon>
        <taxon>Pichiomycetes</taxon>
        <taxon>Metschnikowiaceae</taxon>
        <taxon>Clavispora</taxon>
    </lineage>
</organism>
<dbReference type="InterPro" id="IPR038765">
    <property type="entry name" value="Papain-like_cys_pep_sf"/>
</dbReference>
<evidence type="ECO:0000256" key="8">
    <source>
        <dbReference type="ARBA" id="ARBA00022807"/>
    </source>
</evidence>
<keyword evidence="12" id="KW-0539">Nucleus</keyword>
<evidence type="ECO:0000256" key="14">
    <source>
        <dbReference type="RuleBase" id="RU366025"/>
    </source>
</evidence>
<evidence type="ECO:0000256" key="13">
    <source>
        <dbReference type="ARBA" id="ARBA00038490"/>
    </source>
</evidence>
<dbReference type="PROSITE" id="PS00973">
    <property type="entry name" value="USP_2"/>
    <property type="match status" value="1"/>
</dbReference>
<name>A0AA91T087_CLALS</name>
<dbReference type="PROSITE" id="PS50235">
    <property type="entry name" value="USP_3"/>
    <property type="match status" value="1"/>
</dbReference>
<dbReference type="InterPro" id="IPR018200">
    <property type="entry name" value="USP_CS"/>
</dbReference>
<dbReference type="GO" id="GO:0005634">
    <property type="term" value="C:nucleus"/>
    <property type="evidence" value="ECO:0007669"/>
    <property type="project" value="UniProtKB-SubCell"/>
</dbReference>
<comment type="catalytic activity">
    <reaction evidence="1 14">
        <text>Thiol-dependent hydrolysis of ester, thioester, amide, peptide and isopeptide bonds formed by the C-terminal Gly of ubiquitin (a 76-residue protein attached to proteins as an intracellular targeting signal).</text>
        <dbReference type="EC" id="3.4.19.12"/>
    </reaction>
</comment>
<dbReference type="Pfam" id="PF00443">
    <property type="entry name" value="UCH"/>
    <property type="match status" value="1"/>
</dbReference>
<evidence type="ECO:0000256" key="11">
    <source>
        <dbReference type="ARBA" id="ARBA00023163"/>
    </source>
</evidence>
<keyword evidence="3 14" id="KW-0645">Protease</keyword>
<evidence type="ECO:0000256" key="6">
    <source>
        <dbReference type="ARBA" id="ARBA00022786"/>
    </source>
</evidence>
<evidence type="ECO:0000256" key="9">
    <source>
        <dbReference type="ARBA" id="ARBA00022833"/>
    </source>
</evidence>
<dbReference type="SUPFAM" id="SSF54001">
    <property type="entry name" value="Cysteine proteinases"/>
    <property type="match status" value="1"/>
</dbReference>
<keyword evidence="4" id="KW-0479">Metal-binding</keyword>
<dbReference type="SUPFAM" id="SSF57850">
    <property type="entry name" value="RING/U-box"/>
    <property type="match status" value="1"/>
</dbReference>
<reference evidence="16 17" key="1">
    <citation type="submission" date="2017-04" db="EMBL/GenBank/DDBJ databases">
        <title>Draft genome of the yeast Clavispora lusitaniae type strain CBS 6936.</title>
        <authorList>
            <person name="Durrens P."/>
            <person name="Klopp C."/>
            <person name="Biteau N."/>
            <person name="Fitton-Ouhabi V."/>
            <person name="Dementhon K."/>
            <person name="Accoceberry I."/>
            <person name="Sherman D.J."/>
            <person name="Noel T."/>
        </authorList>
    </citation>
    <scope>NUCLEOTIDE SEQUENCE [LARGE SCALE GENOMIC DNA]</scope>
    <source>
        <strain evidence="16 17">CBS 6936</strain>
    </source>
</reference>